<proteinExistence type="predicted"/>
<evidence type="ECO:0000313" key="1">
    <source>
        <dbReference type="EMBL" id="XCJ71783.1"/>
    </source>
</evidence>
<dbReference type="KEGG" id="stac:ABII15_18215"/>
<sequence>MSTAALWLHTLAERFPLLLDELTPSGGRTLRERGGPPSGGGRAPVRLYVSDALRDITDGVTELEEAVRERLRLRPARPAPVVVRLRRLADLAERVAELPDLEAHLISEARRMAARCGRAVGDPEQLVRLAGRCPACDSVSLRALPERAVVMCVNPVCRHVLDGVPEETLA</sequence>
<protein>
    <submittedName>
        <fullName evidence="1">Uncharacterized protein</fullName>
    </submittedName>
</protein>
<accession>A0AAU8IU97</accession>
<gene>
    <name evidence="1" type="ORF">ABII15_18215</name>
</gene>
<name>A0AAU8IU97_9ACTN</name>
<organism evidence="1">
    <name type="scientific">Streptomyces tabacisoli</name>
    <dbReference type="NCBI Taxonomy" id="3156398"/>
    <lineage>
        <taxon>Bacteria</taxon>
        <taxon>Bacillati</taxon>
        <taxon>Actinomycetota</taxon>
        <taxon>Actinomycetes</taxon>
        <taxon>Kitasatosporales</taxon>
        <taxon>Streptomycetaceae</taxon>
        <taxon>Streptomyces</taxon>
    </lineage>
</organism>
<dbReference type="EMBL" id="CP159534">
    <property type="protein sequence ID" value="XCJ71783.1"/>
    <property type="molecule type" value="Genomic_DNA"/>
</dbReference>
<dbReference type="RefSeq" id="WP_353943383.1">
    <property type="nucleotide sequence ID" value="NZ_CP159534.1"/>
</dbReference>
<dbReference type="AlphaFoldDB" id="A0AAU8IU97"/>
<reference evidence="1" key="1">
    <citation type="submission" date="2024-06" db="EMBL/GenBank/DDBJ databases">
        <title>Streptomyces sp. strain HUAS MG91 genome sequences.</title>
        <authorList>
            <person name="Mo P."/>
        </authorList>
    </citation>
    <scope>NUCLEOTIDE SEQUENCE</scope>
    <source>
        <strain evidence="1">HUAS MG91</strain>
    </source>
</reference>